<feature type="transmembrane region" description="Helical" evidence="8">
    <location>
        <begin position="200"/>
        <end position="220"/>
    </location>
</feature>
<evidence type="ECO:0000313" key="10">
    <source>
        <dbReference type="EnsemblMetazoa" id="tetur06g05480.1"/>
    </source>
</evidence>
<gene>
    <name evidence="10" type="primary">107361231</name>
</gene>
<accession>T1K7T5</accession>
<dbReference type="OrthoDB" id="10262359at2759"/>
<dbReference type="KEGG" id="tut:107361231"/>
<evidence type="ECO:0000256" key="4">
    <source>
        <dbReference type="ARBA" id="ARBA00022692"/>
    </source>
</evidence>
<evidence type="ECO:0000256" key="5">
    <source>
        <dbReference type="ARBA" id="ARBA00022989"/>
    </source>
</evidence>
<dbReference type="Proteomes" id="UP000015104">
    <property type="component" value="Unassembled WGS sequence"/>
</dbReference>
<dbReference type="Pfam" id="PF00226">
    <property type="entry name" value="DnaJ"/>
    <property type="match status" value="1"/>
</dbReference>
<evidence type="ECO:0000256" key="2">
    <source>
        <dbReference type="ARBA" id="ARBA00004141"/>
    </source>
</evidence>
<keyword evidence="4 8" id="KW-0812">Transmembrane</keyword>
<evidence type="ECO:0000256" key="1">
    <source>
        <dbReference type="ARBA" id="ARBA00002080"/>
    </source>
</evidence>
<feature type="transmembrane region" description="Helical" evidence="8">
    <location>
        <begin position="116"/>
        <end position="137"/>
    </location>
</feature>
<feature type="transmembrane region" description="Helical" evidence="8">
    <location>
        <begin position="84"/>
        <end position="104"/>
    </location>
</feature>
<dbReference type="InterPro" id="IPR007829">
    <property type="entry name" value="TM2"/>
</dbReference>
<dbReference type="EMBL" id="CAEY01001813">
    <property type="status" value="NOT_ANNOTATED_CDS"/>
    <property type="molecule type" value="Genomic_DNA"/>
</dbReference>
<reference evidence="11" key="1">
    <citation type="submission" date="2011-08" db="EMBL/GenBank/DDBJ databases">
        <authorList>
            <person name="Rombauts S."/>
        </authorList>
    </citation>
    <scope>NUCLEOTIDE SEQUENCE</scope>
    <source>
        <strain evidence="11">London</strain>
    </source>
</reference>
<dbReference type="PANTHER" id="PTHR44733:SF1">
    <property type="entry name" value="DNAJ HOMOLOG SUBFAMILY C MEMBER 22"/>
    <property type="match status" value="1"/>
</dbReference>
<protein>
    <recommendedName>
        <fullName evidence="3">DnaJ homolog subfamily C member 22</fullName>
    </recommendedName>
</protein>
<dbReference type="GO" id="GO:0016020">
    <property type="term" value="C:membrane"/>
    <property type="evidence" value="ECO:0007669"/>
    <property type="project" value="UniProtKB-SubCell"/>
</dbReference>
<feature type="transmembrane region" description="Helical" evidence="8">
    <location>
        <begin position="32"/>
        <end position="51"/>
    </location>
</feature>
<evidence type="ECO:0000256" key="8">
    <source>
        <dbReference type="SAM" id="Phobius"/>
    </source>
</evidence>
<dbReference type="HOGENOM" id="CLU_057927_0_0_1"/>
<dbReference type="eggNOG" id="KOG0714">
    <property type="taxonomic scope" value="Eukaryota"/>
</dbReference>
<dbReference type="SUPFAM" id="SSF46565">
    <property type="entry name" value="Chaperone J-domain"/>
    <property type="match status" value="1"/>
</dbReference>
<keyword evidence="11" id="KW-1185">Reference proteome</keyword>
<keyword evidence="5 8" id="KW-1133">Transmembrane helix</keyword>
<feature type="domain" description="J" evidence="9">
    <location>
        <begin position="289"/>
        <end position="366"/>
    </location>
</feature>
<feature type="transmembrane region" description="Helical" evidence="8">
    <location>
        <begin position="6"/>
        <end position="25"/>
    </location>
</feature>
<dbReference type="AlphaFoldDB" id="T1K7T5"/>
<dbReference type="Gene3D" id="1.10.287.110">
    <property type="entry name" value="DnaJ domain"/>
    <property type="match status" value="1"/>
</dbReference>
<comment type="function">
    <text evidence="1">May function as a co-chaperone.</text>
</comment>
<dbReference type="InterPro" id="IPR001623">
    <property type="entry name" value="DnaJ_domain"/>
</dbReference>
<evidence type="ECO:0000313" key="11">
    <source>
        <dbReference type="Proteomes" id="UP000015104"/>
    </source>
</evidence>
<evidence type="ECO:0000256" key="6">
    <source>
        <dbReference type="ARBA" id="ARBA00023136"/>
    </source>
</evidence>
<reference evidence="10" key="2">
    <citation type="submission" date="2015-06" db="UniProtKB">
        <authorList>
            <consortium name="EnsemblMetazoa"/>
        </authorList>
    </citation>
    <scope>IDENTIFICATION</scope>
</reference>
<dbReference type="OMA" id="VWWHCLL"/>
<comment type="subcellular location">
    <subcellularLocation>
        <location evidence="2">Membrane</location>
        <topology evidence="2">Multi-pass membrane protein</topology>
    </subcellularLocation>
</comment>
<evidence type="ECO:0000256" key="3">
    <source>
        <dbReference type="ARBA" id="ARBA00020945"/>
    </source>
</evidence>
<organism evidence="10 11">
    <name type="scientific">Tetranychus urticae</name>
    <name type="common">Two-spotted spider mite</name>
    <dbReference type="NCBI Taxonomy" id="32264"/>
    <lineage>
        <taxon>Eukaryota</taxon>
        <taxon>Metazoa</taxon>
        <taxon>Ecdysozoa</taxon>
        <taxon>Arthropoda</taxon>
        <taxon>Chelicerata</taxon>
        <taxon>Arachnida</taxon>
        <taxon>Acari</taxon>
        <taxon>Acariformes</taxon>
        <taxon>Trombidiformes</taxon>
        <taxon>Prostigmata</taxon>
        <taxon>Eleutherengona</taxon>
        <taxon>Raphignathae</taxon>
        <taxon>Tetranychoidea</taxon>
        <taxon>Tetranychidae</taxon>
        <taxon>Tetranychus</taxon>
    </lineage>
</organism>
<dbReference type="InterPro" id="IPR036869">
    <property type="entry name" value="J_dom_sf"/>
</dbReference>
<feature type="transmembrane region" description="Helical" evidence="8">
    <location>
        <begin position="157"/>
        <end position="179"/>
    </location>
</feature>
<name>T1K7T5_TETUR</name>
<dbReference type="PROSITE" id="PS50076">
    <property type="entry name" value="DNAJ_2"/>
    <property type="match status" value="1"/>
</dbReference>
<dbReference type="PRINTS" id="PR00625">
    <property type="entry name" value="JDOMAIN"/>
</dbReference>
<feature type="compositionally biased region" description="Low complexity" evidence="7">
    <location>
        <begin position="364"/>
        <end position="376"/>
    </location>
</feature>
<evidence type="ECO:0000259" key="9">
    <source>
        <dbReference type="PROSITE" id="PS50076"/>
    </source>
</evidence>
<feature type="region of interest" description="Disordered" evidence="7">
    <location>
        <begin position="353"/>
        <end position="386"/>
    </location>
</feature>
<proteinExistence type="predicted"/>
<dbReference type="PANTHER" id="PTHR44733">
    <property type="entry name" value="DNAJ HOMOLOG SUBFAMILY C MEMBER 22"/>
    <property type="match status" value="1"/>
</dbReference>
<dbReference type="SMART" id="SM00271">
    <property type="entry name" value="DnaJ"/>
    <property type="match status" value="1"/>
</dbReference>
<sequence length="386" mass="44595">MAKSLTVTYLLWLIGGVFGLHHFYLHRDRHGFIYWLTFGGYFGMSWIRDLWRIPEYVADYNEDRDYMKKLTRSMKIQDKPGSGIIRHCGKIIVADILGYLAISAVPYEFFADNETLLLYVYAAIAPLACSLGIHLVGNVGRHRGSILPPLIGAYLTSPLYIFFGSHSVFWTSLSASICFSKFSKRWRRTYPRRQPLGKRIIILTVAGLLYLSLYASWFYFNCSIVEKHGEEMKEETIKCRDAAVNFWRSPAFVDFRRTLADLWSFYKVHGWKGLKEEIIKAFDPQGEANALNVLNVTQKASQDEITAAYRKLAREWHPDRHKDPIAKSEAQEKFIEVQQAYEVLSRIKLQRLKQNKKDRETIDPTSSPSSETTPTTNDHSNDKQDL</sequence>
<dbReference type="Pfam" id="PF05154">
    <property type="entry name" value="TM2"/>
    <property type="match status" value="1"/>
</dbReference>
<dbReference type="CDD" id="cd06257">
    <property type="entry name" value="DnaJ"/>
    <property type="match status" value="1"/>
</dbReference>
<evidence type="ECO:0000256" key="7">
    <source>
        <dbReference type="SAM" id="MobiDB-lite"/>
    </source>
</evidence>
<dbReference type="STRING" id="32264.T1K7T5"/>
<dbReference type="EnsemblMetazoa" id="tetur06g05480.1">
    <property type="protein sequence ID" value="tetur06g05480.1"/>
    <property type="gene ID" value="tetur06g05480"/>
</dbReference>
<keyword evidence="6 8" id="KW-0472">Membrane</keyword>